<feature type="active site" description="Charge relay system" evidence="6 7">
    <location>
        <position position="171"/>
    </location>
</feature>
<feature type="domain" description="SLH" evidence="10">
    <location>
        <begin position="473"/>
        <end position="536"/>
    </location>
</feature>
<dbReference type="PROSITE" id="PS00137">
    <property type="entry name" value="SUBTILASE_HIS"/>
    <property type="match status" value="1"/>
</dbReference>
<dbReference type="SUPFAM" id="SSF49265">
    <property type="entry name" value="Fibronectin type III"/>
    <property type="match status" value="1"/>
</dbReference>
<dbReference type="InterPro" id="IPR036852">
    <property type="entry name" value="Peptidase_S8/S53_dom_sf"/>
</dbReference>
<keyword evidence="5 7" id="KW-0720">Serine protease</keyword>
<evidence type="ECO:0000256" key="3">
    <source>
        <dbReference type="ARBA" id="ARBA00022723"/>
    </source>
</evidence>
<comment type="similarity">
    <text evidence="1 7 8">Belongs to the peptidase S8 family.</text>
</comment>
<dbReference type="InterPro" id="IPR013783">
    <property type="entry name" value="Ig-like_fold"/>
</dbReference>
<dbReference type="InterPro" id="IPR034202">
    <property type="entry name" value="Subtilisin_Carlsberg-like"/>
</dbReference>
<dbReference type="EMBL" id="CP016761">
    <property type="protein sequence ID" value="ANX13777.1"/>
    <property type="molecule type" value="Genomic_DNA"/>
</dbReference>
<evidence type="ECO:0000256" key="8">
    <source>
        <dbReference type="RuleBase" id="RU003355"/>
    </source>
</evidence>
<dbReference type="KEGG" id="far:ABE41_017340"/>
<dbReference type="SMART" id="SM00060">
    <property type="entry name" value="FN3"/>
    <property type="match status" value="1"/>
</dbReference>
<dbReference type="PROSITE" id="PS00136">
    <property type="entry name" value="SUBTILASE_ASP"/>
    <property type="match status" value="1"/>
</dbReference>
<sequence length="651" mass="71196">MLNFSSKLGVFLLSVSLLTASLPHQHTYADSPDNHETKPALQSYIVGFHSQPDENLIQQLGGTINSRLQSIHALSVSMTEASAQQLAIYPSIKFIEQDKQIGMEEQLIDSNIYKLNYPKPEELGQESYYTGNGIKVGILDTGIDTGHEDLRVSGGISFVPNTPSYNDDNGHGTHVAGIIAAQDNQVGIKGLAPNVQLYSIKVLDDDGLGQYSQIIDGIEWATQQGLHIVNLSLAGKESSYALKLAVDEAYKKGLYIIAASGNHTNNTFSEDQSVYYPAKYESVIAVGAVDKYNKHPKFSGSGPELEIVAPGVDIYSSFMNNTYETHTGTSMATPYVTAIYALYKEAYPNKTTAELRTMIQNQAKDLGAAGRDVNFGFGLIQAPEMPDTTPPTAPENLSYKIATGGKINLSWTPSQDRSPITGYNVYRNGEKVKNLIYGFQLTETLKPGFYRYEVSAVDEAGNESSKSLIETKVYLLFPDVPASIWYSKYVYDLNARNAVGGLPDGKFHPEKQITRGEAISMIGRALKLDGTPRNTSFPDVTKSYFASGYIATMTEQKLATGFPDGTFKPTQTISRGEVIALLDRAFTLKNQQSTTKAFTDVTNAFYAFDAIQRFASVSIANGYTDGTFKPNAPVTRAEMAVFLSRTIEESN</sequence>
<dbReference type="GO" id="GO:0004252">
    <property type="term" value="F:serine-type endopeptidase activity"/>
    <property type="evidence" value="ECO:0007669"/>
    <property type="project" value="UniProtKB-UniRule"/>
</dbReference>
<dbReference type="Gene3D" id="3.40.50.200">
    <property type="entry name" value="Peptidase S8/S53 domain"/>
    <property type="match status" value="1"/>
</dbReference>
<accession>A0A1B1Z8I1</accession>
<evidence type="ECO:0000256" key="6">
    <source>
        <dbReference type="PIRSR" id="PIRSR615500-1"/>
    </source>
</evidence>
<dbReference type="InterPro" id="IPR015500">
    <property type="entry name" value="Peptidase_S8_subtilisin-rel"/>
</dbReference>
<keyword evidence="12" id="KW-1185">Reference proteome</keyword>
<evidence type="ECO:0000256" key="9">
    <source>
        <dbReference type="SAM" id="SignalP"/>
    </source>
</evidence>
<dbReference type="Gene3D" id="2.60.40.10">
    <property type="entry name" value="Immunoglobulins"/>
    <property type="match status" value="1"/>
</dbReference>
<dbReference type="InterPro" id="IPR023828">
    <property type="entry name" value="Peptidase_S8_Ser-AS"/>
</dbReference>
<evidence type="ECO:0000256" key="1">
    <source>
        <dbReference type="ARBA" id="ARBA00011073"/>
    </source>
</evidence>
<evidence type="ECO:0000313" key="11">
    <source>
        <dbReference type="EMBL" id="ANX13777.1"/>
    </source>
</evidence>
<dbReference type="SUPFAM" id="SSF54897">
    <property type="entry name" value="Protease propeptides/inhibitors"/>
    <property type="match status" value="1"/>
</dbReference>
<keyword evidence="3" id="KW-0479">Metal-binding</keyword>
<dbReference type="Gene3D" id="3.30.70.80">
    <property type="entry name" value="Peptidase S8 propeptide/proteinase inhibitor I9"/>
    <property type="match status" value="1"/>
</dbReference>
<keyword evidence="9" id="KW-0732">Signal</keyword>
<dbReference type="PRINTS" id="PR00723">
    <property type="entry name" value="SUBTILISIN"/>
</dbReference>
<evidence type="ECO:0000313" key="12">
    <source>
        <dbReference type="Proteomes" id="UP000077412"/>
    </source>
</evidence>
<dbReference type="InterPro" id="IPR001119">
    <property type="entry name" value="SLH_dom"/>
</dbReference>
<organism evidence="11 12">
    <name type="scientific">Fictibacillus arsenicus</name>
    <dbReference type="NCBI Taxonomy" id="255247"/>
    <lineage>
        <taxon>Bacteria</taxon>
        <taxon>Bacillati</taxon>
        <taxon>Bacillota</taxon>
        <taxon>Bacilli</taxon>
        <taxon>Bacillales</taxon>
        <taxon>Fictibacillaceae</taxon>
        <taxon>Fictibacillus</taxon>
    </lineage>
</organism>
<dbReference type="SUPFAM" id="SSF52743">
    <property type="entry name" value="Subtilisin-like"/>
    <property type="match status" value="1"/>
</dbReference>
<evidence type="ECO:0000256" key="2">
    <source>
        <dbReference type="ARBA" id="ARBA00022670"/>
    </source>
</evidence>
<evidence type="ECO:0000256" key="7">
    <source>
        <dbReference type="PROSITE-ProRule" id="PRU01240"/>
    </source>
</evidence>
<evidence type="ECO:0000256" key="4">
    <source>
        <dbReference type="ARBA" id="ARBA00022801"/>
    </source>
</evidence>
<dbReference type="InterPro" id="IPR022398">
    <property type="entry name" value="Peptidase_S8_His-AS"/>
</dbReference>
<proteinExistence type="inferred from homology"/>
<dbReference type="PANTHER" id="PTHR43806">
    <property type="entry name" value="PEPTIDASE S8"/>
    <property type="match status" value="1"/>
</dbReference>
<keyword evidence="4 7" id="KW-0378">Hydrolase</keyword>
<dbReference type="InterPro" id="IPR023827">
    <property type="entry name" value="Peptidase_S8_Asp-AS"/>
</dbReference>
<evidence type="ECO:0000259" key="10">
    <source>
        <dbReference type="PROSITE" id="PS51272"/>
    </source>
</evidence>
<dbReference type="InterPro" id="IPR037045">
    <property type="entry name" value="S8pro/Inhibitor_I9_sf"/>
</dbReference>
<dbReference type="PANTHER" id="PTHR43806:SF11">
    <property type="entry name" value="CEREVISIN-RELATED"/>
    <property type="match status" value="1"/>
</dbReference>
<feature type="chain" id="PRO_5038421324" description="SLH domain-containing protein" evidence="9">
    <location>
        <begin position="21"/>
        <end position="651"/>
    </location>
</feature>
<evidence type="ECO:0000256" key="5">
    <source>
        <dbReference type="ARBA" id="ARBA00022825"/>
    </source>
</evidence>
<dbReference type="InterPro" id="IPR003961">
    <property type="entry name" value="FN3_dom"/>
</dbReference>
<dbReference type="CDD" id="cd07477">
    <property type="entry name" value="Peptidases_S8_Subtilisin_subset"/>
    <property type="match status" value="1"/>
</dbReference>
<dbReference type="PROSITE" id="PS00138">
    <property type="entry name" value="SUBTILASE_SER"/>
    <property type="match status" value="1"/>
</dbReference>
<protein>
    <recommendedName>
        <fullName evidence="10">SLH domain-containing protein</fullName>
    </recommendedName>
</protein>
<dbReference type="InterPro" id="IPR036116">
    <property type="entry name" value="FN3_sf"/>
</dbReference>
<dbReference type="PROSITE" id="PS51892">
    <property type="entry name" value="SUBTILASE"/>
    <property type="match status" value="1"/>
</dbReference>
<feature type="active site" description="Charge relay system" evidence="6 7">
    <location>
        <position position="330"/>
    </location>
</feature>
<dbReference type="GO" id="GO:0005576">
    <property type="term" value="C:extracellular region"/>
    <property type="evidence" value="ECO:0007669"/>
    <property type="project" value="UniProtKB-SubCell"/>
</dbReference>
<dbReference type="PROSITE" id="PS51272">
    <property type="entry name" value="SLH"/>
    <property type="match status" value="3"/>
</dbReference>
<dbReference type="AlphaFoldDB" id="A0A1B1Z8I1"/>
<dbReference type="GO" id="GO:0006508">
    <property type="term" value="P:proteolysis"/>
    <property type="evidence" value="ECO:0007669"/>
    <property type="project" value="UniProtKB-KW"/>
</dbReference>
<feature type="active site" description="Charge relay system" evidence="6 7">
    <location>
        <position position="140"/>
    </location>
</feature>
<dbReference type="Proteomes" id="UP000077412">
    <property type="component" value="Chromosome"/>
</dbReference>
<dbReference type="CDD" id="cd00063">
    <property type="entry name" value="FN3"/>
    <property type="match status" value="1"/>
</dbReference>
<dbReference type="Pfam" id="PF00395">
    <property type="entry name" value="SLH"/>
    <property type="match status" value="3"/>
</dbReference>
<dbReference type="Pfam" id="PF00082">
    <property type="entry name" value="Peptidase_S8"/>
    <property type="match status" value="1"/>
</dbReference>
<dbReference type="GO" id="GO:0046872">
    <property type="term" value="F:metal ion binding"/>
    <property type="evidence" value="ECO:0007669"/>
    <property type="project" value="UniProtKB-KW"/>
</dbReference>
<feature type="domain" description="SLH" evidence="10">
    <location>
        <begin position="537"/>
        <end position="593"/>
    </location>
</feature>
<reference evidence="11 12" key="1">
    <citation type="submission" date="2016-08" db="EMBL/GenBank/DDBJ databases">
        <title>Complete genome sequence of Fictibacillus arsenicus G25-54, a strain with toxicity to nematodes and a potential arsenic-resistance activity.</title>
        <authorList>
            <person name="Zheng Z."/>
        </authorList>
    </citation>
    <scope>NUCLEOTIDE SEQUENCE [LARGE SCALE GENOMIC DNA]</scope>
    <source>
        <strain evidence="11 12">G25-54</strain>
    </source>
</reference>
<gene>
    <name evidence="11" type="ORF">ABE41_017340</name>
</gene>
<feature type="domain" description="SLH" evidence="10">
    <location>
        <begin position="594"/>
        <end position="651"/>
    </location>
</feature>
<keyword evidence="2 7" id="KW-0645">Protease</keyword>
<dbReference type="RefSeq" id="WP_066293078.1">
    <property type="nucleotide sequence ID" value="NZ_CP016761.1"/>
</dbReference>
<dbReference type="InterPro" id="IPR050131">
    <property type="entry name" value="Peptidase_S8_subtilisin-like"/>
</dbReference>
<name>A0A1B1Z8I1_9BACL</name>
<dbReference type="InterPro" id="IPR000209">
    <property type="entry name" value="Peptidase_S8/S53_dom"/>
</dbReference>
<feature type="signal peptide" evidence="9">
    <location>
        <begin position="1"/>
        <end position="20"/>
    </location>
</feature>